<dbReference type="Proteomes" id="UP000663852">
    <property type="component" value="Unassembled WGS sequence"/>
</dbReference>
<evidence type="ECO:0000256" key="7">
    <source>
        <dbReference type="SAM" id="MobiDB-lite"/>
    </source>
</evidence>
<feature type="transmembrane region" description="Helical" evidence="8">
    <location>
        <begin position="2048"/>
        <end position="2066"/>
    </location>
</feature>
<keyword evidence="4 8" id="KW-1133">Transmembrane helix</keyword>
<feature type="transmembrane region" description="Helical" evidence="8">
    <location>
        <begin position="1370"/>
        <end position="1389"/>
    </location>
</feature>
<dbReference type="PROSITE" id="PS50095">
    <property type="entry name" value="PLAT"/>
    <property type="match status" value="1"/>
</dbReference>
<keyword evidence="9" id="KW-0732">Signal</keyword>
<evidence type="ECO:0000313" key="11">
    <source>
        <dbReference type="EMBL" id="CAF0762337.1"/>
    </source>
</evidence>
<evidence type="ECO:0000256" key="8">
    <source>
        <dbReference type="SAM" id="Phobius"/>
    </source>
</evidence>
<dbReference type="EMBL" id="CAJNOJ010000007">
    <property type="protein sequence ID" value="CAF0762337.1"/>
    <property type="molecule type" value="Genomic_DNA"/>
</dbReference>
<feature type="transmembrane region" description="Helical" evidence="8">
    <location>
        <begin position="2237"/>
        <end position="2260"/>
    </location>
</feature>
<dbReference type="SMART" id="SM00308">
    <property type="entry name" value="LH2"/>
    <property type="match status" value="1"/>
</dbReference>
<feature type="signal peptide" evidence="9">
    <location>
        <begin position="1"/>
        <end position="19"/>
    </location>
</feature>
<dbReference type="InterPro" id="IPR036392">
    <property type="entry name" value="PLAT/LH2_dom_sf"/>
</dbReference>
<evidence type="ECO:0000256" key="3">
    <source>
        <dbReference type="ARBA" id="ARBA00022692"/>
    </source>
</evidence>
<dbReference type="Pfam" id="PF01477">
    <property type="entry name" value="PLAT"/>
    <property type="match status" value="1"/>
</dbReference>
<dbReference type="InterPro" id="IPR051223">
    <property type="entry name" value="Polycystin"/>
</dbReference>
<evidence type="ECO:0000256" key="6">
    <source>
        <dbReference type="PROSITE-ProRule" id="PRU00152"/>
    </source>
</evidence>
<evidence type="ECO:0000313" key="12">
    <source>
        <dbReference type="Proteomes" id="UP000663852"/>
    </source>
</evidence>
<gene>
    <name evidence="11" type="ORF">EDS130_LOCUS2877</name>
</gene>
<protein>
    <recommendedName>
        <fullName evidence="10">PLAT domain-containing protein</fullName>
    </recommendedName>
</protein>
<feature type="transmembrane region" description="Helical" evidence="8">
    <location>
        <begin position="1627"/>
        <end position="1645"/>
    </location>
</feature>
<feature type="transmembrane region" description="Helical" evidence="8">
    <location>
        <begin position="2137"/>
        <end position="2157"/>
    </location>
</feature>
<keyword evidence="5 8" id="KW-0472">Membrane</keyword>
<feature type="compositionally biased region" description="Polar residues" evidence="7">
    <location>
        <begin position="1529"/>
        <end position="1544"/>
    </location>
</feature>
<accession>A0A813Q5P3</accession>
<dbReference type="SUPFAM" id="SSF49723">
    <property type="entry name" value="Lipase/lipooxygenase domain (PLAT/LH2 domain)"/>
    <property type="match status" value="1"/>
</dbReference>
<comment type="caution">
    <text evidence="11">The sequence shown here is derived from an EMBL/GenBank/DDBJ whole genome shotgun (WGS) entry which is preliminary data.</text>
</comment>
<feature type="domain" description="PLAT" evidence="10">
    <location>
        <begin position="1207"/>
        <end position="1324"/>
    </location>
</feature>
<comment type="subcellular location">
    <subcellularLocation>
        <location evidence="1">Membrane</location>
        <topology evidence="1">Multi-pass membrane protein</topology>
    </subcellularLocation>
</comment>
<comment type="similarity">
    <text evidence="2">Belongs to the polycystin family.</text>
</comment>
<evidence type="ECO:0000256" key="4">
    <source>
        <dbReference type="ARBA" id="ARBA00022989"/>
    </source>
</evidence>
<feature type="transmembrane region" description="Helical" evidence="8">
    <location>
        <begin position="1332"/>
        <end position="1350"/>
    </location>
</feature>
<dbReference type="GO" id="GO:0050982">
    <property type="term" value="P:detection of mechanical stimulus"/>
    <property type="evidence" value="ECO:0007669"/>
    <property type="project" value="TreeGrafter"/>
</dbReference>
<evidence type="ECO:0000259" key="10">
    <source>
        <dbReference type="PROSITE" id="PS50095"/>
    </source>
</evidence>
<feature type="chain" id="PRO_5032288348" description="PLAT domain-containing protein" evidence="9">
    <location>
        <begin position="20"/>
        <end position="2295"/>
    </location>
</feature>
<dbReference type="Gene3D" id="2.60.60.20">
    <property type="entry name" value="PLAT/LH2 domain"/>
    <property type="match status" value="1"/>
</dbReference>
<reference evidence="11" key="1">
    <citation type="submission" date="2021-02" db="EMBL/GenBank/DDBJ databases">
        <authorList>
            <person name="Nowell W R."/>
        </authorList>
    </citation>
    <scope>NUCLEOTIDE SEQUENCE</scope>
</reference>
<dbReference type="InterPro" id="IPR046791">
    <property type="entry name" value="Polycystin_dom"/>
</dbReference>
<dbReference type="Pfam" id="PF20519">
    <property type="entry name" value="Polycystin_dom"/>
    <property type="match status" value="1"/>
</dbReference>
<feature type="transmembrane region" description="Helical" evidence="8">
    <location>
        <begin position="1432"/>
        <end position="1459"/>
    </location>
</feature>
<keyword evidence="3 8" id="KW-0812">Transmembrane</keyword>
<feature type="transmembrane region" description="Helical" evidence="8">
    <location>
        <begin position="1752"/>
        <end position="1771"/>
    </location>
</feature>
<sequence>MQLAIVIFLLVSYSYPALSSIENYAACKKNPLTYDTIENHLSSISNLYFLFGIRIHRPFMNVHSQTHAEASMFILAICKKYSSDCISQGGSLPSNYKLEFTLNGAPYTDRHTKIDRQWHRLKIANYDFLYDPFHSHSWYDHAENDNDSIWKKFIMNMDSNENENIHAKWVEFGVKINDAGAQFIEGQQRYNNISVQQFQLHFFVPTYECLQAPILYFDDLAAGQQYLSAFHFQLHSDQCYLHKYTCHLRMRQVHLNNVGGIHNTFNLSGSINITTNHLSLFTQRISNEQAIQTTNFIDHISEQVMTENSTLLYDTEIYRNAMCINKNPITAREFLLCTEDYIKNELVIRTYRIDIILCQPVKHNAEQCLFSLYRHIFNGTSRLFIPVKNDNITYIGFIRLPEDLPNTEWRNHLNKTFDKLYNHQLKNVYDHTIEIKTNVDSMTTLLRSYQIITDQTDLCHLVCHNHCVQQSPKHSDYIASSSTIDLILFCNNCSFNQTYSHFDHSIVYNFTILSTAIAVMQIKLTQPNLNLSVNCISHKHEIFTLNAHFHHSQQNTNYRPFSCSISPVAFYPYHDEATLTCENFTTPADIILWAITNQNGELIRTLLNPFYLTNQNFNSKIRIKINGLPHGDIVALEISSSLFSIIDTYELTVLSLDDTLITKINIALESNYFLSAFRLLNQYLTIYENEFYLLNQSNTSRLQLIGLNQTSFAMSILNYYRSILNYIDRESLHIKAMDFSQKICSLISTHLFKYKIFYPKPGNIYLNPFISLLTQLSSHPKIVTYQTYHLLRHTMKLISYSLPDTSLTFLNKLFDLCITLRIYVNHPKSLPISTITDANSLFELNQIVNQILVMIHHEFAINRYSDDRMQYINEGPIDFFINMPIPFITNRWALIFNRSEPDDGAGKSFSGIVYYPQEYIPIYYKTPTTISIDYPIGQIFSIEYSNSTLLNRSSQISFSLEHDYMDPKNLLQQYFMKISLERIGNKHYSHKFTFQTNTTRLARNISFIFLDLPNSPNYLFTFDITYNKSCSKRDKTLNYSVQIDLRRKNHFVYSIPVQSEVNICGYVEITSKHQLIRNLKRTGRFLVVETGCYSFTKNIHEDYYSELQTETCQLINGLEDDILSGAHLTCHCRPFIKKYLLLCQPKSILVQFEVNAQTWLHFYIYLSLLLLLFLLLGLYAIYKDTSDDYKPCVNFVADNQIGAVNVHLYQLTVFTGLQQSTTKDFRIYIRLIGEKCHDISHCLNSNSPTLFQRGSVDQFLLTSFTDIGRVIAINMWHDEIDNQCDFYIRHCILYDYHNHRTYYFCCYTWLSLRKGFNTINEVFYVAQEVDQFALGHLFLSTYAWCYYHYHLLSSLFNKQKMNTLTRIYRLHLYFCVLILQLYLIQLIIITCRRMVGQQRCAYVLPTFLFFVDQSFVASGWSEIFQIIRLNFFSSLFIALIISLITAFLTPILLWGLTLLTNQLDLYQQLFNIAPHYSHSGNLYSTVQAIASCIFDWNSYRRDVEQYQYLHKFDLQHRLSISTIGESEQKVSSSDTSIERNNNAANDDKSHRISQRERVIDDDRHSSSTDSSQSSIQMLNIVIPTVKVKVNWLVGRLCHNILFAYLIYRPKMPSPPSPRMYRFYLSLYYGLLLTFILISIVCMYATMRTFAGIENYFLTSTIIFIHVLSIVITFVFELIVIVCISLLNAIVFGLTDENKFISPIMEIPIASTNDIQEETLSSTFTLNRDITLTDVQLRERIRERFLESSIMRAVRDVIGYVVFMIIIIMVFAERSRNVKTRLTMRQYTLQLLLREEIFQNIDYIPDTMTWIDNLIEKRLFLQHIDYSCQKETCNYAQIPDSPLYLSKSIRVRQIRVERKTCHSKIQKFFHPLLPPSCSVDGDSLKNDELYVLHDQRTCSGWNTSSPNDICADSCNYTSIWSALATKQTMKFYKTHDSPWYFLLHLSPKEAIERCDRKRKYYDLDKNHWLDDKTVVVIIEGNLYSPQTSSMISFVFTIDKNEYGVVDKQIFIEVSDYILTTTTANEYTEKQNYTSEATHETDSQLDITHYLFALLLCFIFTTKLFGAAKFIRNFGLYGLVFFLRTLSNIIDGILLLLCCYYFLLIYFDYKVLQLNNLVQSLNIHQLFVSFRVLIVNSRILNHLIGLICLFAIFKFLNLLKFNPKTYLLAETISKSAQGFSIILFFAFMNYFIFTLIGRLLFSHEETFRTFFVAFRVVLTSSIKDAASTDNIIPISFIRATWQFCLWLFSAKIIEYFLISFVIQKFSTIRKTHQLTDEERIVGRIFQTFWTYFAFNKK</sequence>
<feature type="transmembrane region" description="Helical" evidence="8">
    <location>
        <begin position="1401"/>
        <end position="1420"/>
    </location>
</feature>
<dbReference type="GO" id="GO:0016020">
    <property type="term" value="C:membrane"/>
    <property type="evidence" value="ECO:0007669"/>
    <property type="project" value="UniProtKB-SubCell"/>
</dbReference>
<comment type="caution">
    <text evidence="6">Lacks conserved residue(s) required for the propagation of feature annotation.</text>
</comment>
<feature type="region of interest" description="Disordered" evidence="7">
    <location>
        <begin position="1529"/>
        <end position="1570"/>
    </location>
</feature>
<evidence type="ECO:0000256" key="5">
    <source>
        <dbReference type="ARBA" id="ARBA00023136"/>
    </source>
</evidence>
<dbReference type="OrthoDB" id="10039936at2759"/>
<dbReference type="InterPro" id="IPR001024">
    <property type="entry name" value="PLAT/LH2_dom"/>
</dbReference>
<name>A0A813Q5P3_ADIRI</name>
<feature type="transmembrane region" description="Helical" evidence="8">
    <location>
        <begin position="2177"/>
        <end position="2199"/>
    </location>
</feature>
<evidence type="ECO:0000256" key="1">
    <source>
        <dbReference type="ARBA" id="ARBA00004141"/>
    </source>
</evidence>
<proteinExistence type="inferred from homology"/>
<feature type="compositionally biased region" description="Basic and acidic residues" evidence="7">
    <location>
        <begin position="1545"/>
        <end position="1566"/>
    </location>
</feature>
<feature type="transmembrane region" description="Helical" evidence="8">
    <location>
        <begin position="2087"/>
        <end position="2105"/>
    </location>
</feature>
<dbReference type="PANTHER" id="PTHR10877">
    <property type="entry name" value="POLYCYSTIN FAMILY MEMBER"/>
    <property type="match status" value="1"/>
</dbReference>
<dbReference type="GO" id="GO:0005262">
    <property type="term" value="F:calcium channel activity"/>
    <property type="evidence" value="ECO:0007669"/>
    <property type="project" value="TreeGrafter"/>
</dbReference>
<feature type="transmembrane region" description="Helical" evidence="8">
    <location>
        <begin position="1162"/>
        <end position="1182"/>
    </location>
</feature>
<organism evidence="11 12">
    <name type="scientific">Adineta ricciae</name>
    <name type="common">Rotifer</name>
    <dbReference type="NCBI Taxonomy" id="249248"/>
    <lineage>
        <taxon>Eukaryota</taxon>
        <taxon>Metazoa</taxon>
        <taxon>Spiralia</taxon>
        <taxon>Gnathifera</taxon>
        <taxon>Rotifera</taxon>
        <taxon>Eurotatoria</taxon>
        <taxon>Bdelloidea</taxon>
        <taxon>Adinetida</taxon>
        <taxon>Adinetidae</taxon>
        <taxon>Adineta</taxon>
    </lineage>
</organism>
<evidence type="ECO:0000256" key="2">
    <source>
        <dbReference type="ARBA" id="ARBA00007200"/>
    </source>
</evidence>
<dbReference type="PANTHER" id="PTHR10877:SF150">
    <property type="entry name" value="REJ DOMAIN-CONTAINING PROTEIN"/>
    <property type="match status" value="1"/>
</dbReference>
<evidence type="ECO:0000256" key="9">
    <source>
        <dbReference type="SAM" id="SignalP"/>
    </source>
</evidence>